<accession>A0A561VBI9</accession>
<reference evidence="3 4" key="1">
    <citation type="submission" date="2019-06" db="EMBL/GenBank/DDBJ databases">
        <title>Sequencing the genomes of 1000 actinobacteria strains.</title>
        <authorList>
            <person name="Klenk H.-P."/>
        </authorList>
    </citation>
    <scope>NUCLEOTIDE SEQUENCE [LARGE SCALE GENOMIC DNA]</scope>
    <source>
        <strain evidence="3 4">DSM 46699</strain>
    </source>
</reference>
<evidence type="ECO:0000313" key="3">
    <source>
        <dbReference type="EMBL" id="TWG08970.1"/>
    </source>
</evidence>
<dbReference type="AlphaFoldDB" id="A0A561VBI9"/>
<feature type="coiled-coil region" evidence="1">
    <location>
        <begin position="140"/>
        <end position="167"/>
    </location>
</feature>
<evidence type="ECO:0008006" key="5">
    <source>
        <dbReference type="Google" id="ProtNLM"/>
    </source>
</evidence>
<evidence type="ECO:0000256" key="2">
    <source>
        <dbReference type="SAM" id="MobiDB-lite"/>
    </source>
</evidence>
<protein>
    <recommendedName>
        <fullName evidence="5">PPE family protein</fullName>
    </recommendedName>
</protein>
<feature type="compositionally biased region" description="Basic and acidic residues" evidence="2">
    <location>
        <begin position="405"/>
        <end position="428"/>
    </location>
</feature>
<dbReference type="SUPFAM" id="SSF140459">
    <property type="entry name" value="PE/PPE dimer-like"/>
    <property type="match status" value="1"/>
</dbReference>
<name>A0A561VBI9_9PSEU</name>
<feature type="region of interest" description="Disordered" evidence="2">
    <location>
        <begin position="240"/>
        <end position="312"/>
    </location>
</feature>
<dbReference type="InterPro" id="IPR038332">
    <property type="entry name" value="PPE_sf"/>
</dbReference>
<proteinExistence type="predicted"/>
<keyword evidence="4" id="KW-1185">Reference proteome</keyword>
<feature type="compositionally biased region" description="Basic and acidic residues" evidence="2">
    <location>
        <begin position="275"/>
        <end position="293"/>
    </location>
</feature>
<gene>
    <name evidence="3" type="ORF">FHU35_111599</name>
</gene>
<sequence>MTYIDPIRDIRFKGMDIPELQNWIAQIKQGQGTQAMQGAVRALDKCVQVVVDLDDTLRRELGKLQVEWEGSAGSLAAEATRQQSVAFGDAPDPLAVSASSVDAQASGYESALHRLPNADELRHQQSENVLEWAGGGFGYESDYDQEAKQIEAQKQAAQAALGNYRDTSVEQAQAYQPLPTMPAAAVAPASSSGQVPSAGIGSVGSATGGSSADFSGAVVGGAVAGGSVAGGTVGGGQVGGGTVGGGQVGGGQVGGDRPGAPRTPVAQPPAGQRPGDQEHPEQERPGSDEHAAEFDAEPNPQAGQDDDGRISTGTILGVAAGGAAVAVGGAYAASRALGGRAPATAGGPQVVPGAGESKTPATARGGSVIGGGPGDTTAGKAAGGTPGSRPAAGSMMSPAATRGQKPGEDADHENKYIAEETPFDDDRLVAPAVLGNVEPAARDDEDDDEDEPEKQD</sequence>
<evidence type="ECO:0000256" key="1">
    <source>
        <dbReference type="SAM" id="Coils"/>
    </source>
</evidence>
<feature type="region of interest" description="Disordered" evidence="2">
    <location>
        <begin position="339"/>
        <end position="456"/>
    </location>
</feature>
<dbReference type="RefSeq" id="WP_186459294.1">
    <property type="nucleotide sequence ID" value="NZ_VIWX01000001.1"/>
</dbReference>
<feature type="compositionally biased region" description="Acidic residues" evidence="2">
    <location>
        <begin position="443"/>
        <end position="456"/>
    </location>
</feature>
<comment type="caution">
    <text evidence="3">The sequence shown here is derived from an EMBL/GenBank/DDBJ whole genome shotgun (WGS) entry which is preliminary data.</text>
</comment>
<feature type="compositionally biased region" description="Gly residues" evidence="2">
    <location>
        <begin position="240"/>
        <end position="257"/>
    </location>
</feature>
<dbReference type="Proteomes" id="UP000316184">
    <property type="component" value="Unassembled WGS sequence"/>
</dbReference>
<organism evidence="3 4">
    <name type="scientific">Saccharopolyspora dendranthemae</name>
    <dbReference type="NCBI Taxonomy" id="1181886"/>
    <lineage>
        <taxon>Bacteria</taxon>
        <taxon>Bacillati</taxon>
        <taxon>Actinomycetota</taxon>
        <taxon>Actinomycetes</taxon>
        <taxon>Pseudonocardiales</taxon>
        <taxon>Pseudonocardiaceae</taxon>
        <taxon>Saccharopolyspora</taxon>
    </lineage>
</organism>
<dbReference type="EMBL" id="VIWX01000001">
    <property type="protein sequence ID" value="TWG08970.1"/>
    <property type="molecule type" value="Genomic_DNA"/>
</dbReference>
<keyword evidence="1" id="KW-0175">Coiled coil</keyword>
<dbReference type="Gene3D" id="1.20.1260.20">
    <property type="entry name" value="PPE superfamily"/>
    <property type="match status" value="1"/>
</dbReference>
<feature type="region of interest" description="Disordered" evidence="2">
    <location>
        <begin position="188"/>
        <end position="209"/>
    </location>
</feature>
<evidence type="ECO:0000313" key="4">
    <source>
        <dbReference type="Proteomes" id="UP000316184"/>
    </source>
</evidence>